<dbReference type="InterPro" id="IPR051260">
    <property type="entry name" value="Diverse_substr_monoxygenases"/>
</dbReference>
<evidence type="ECO:0000313" key="9">
    <source>
        <dbReference type="Proteomes" id="UP001291653"/>
    </source>
</evidence>
<keyword evidence="2" id="KW-0288">FMN</keyword>
<sequence>MTAARRLRLAVRLTGAPGRTGTAFSQVEQLARTAERGLFDFLLLVGDAGTTGAATDFADCAAPAPGCPEPLTALGALAAVTDRIGLAAAVDPGATGPYDIARAVASLDHLSGGRAGWALAPRDVPGQRPPRRGADRAERYRRAAESVRAVRALWDSWPPGGPPRPVAHHGRYFTVEGEFTVPRCPQGRPPIVAVLTAGDSARGRDLAARTADVLLSRHRGPAAGRALTTAVGARLAAHGRRPADLAVMPEVTVVLGDSAADAEERAAGLRRPRTLPYPPVPARRGSPRERDGAVPGPLAVPSGPRRVPARRRTPLRAGGPAPEPEHPSFTGTAAAVAARMESYLRERAADGFVLVPHPAHGGLDEFVDRVVPLLQERGLFRTAYEGATLRSHLGLPEPVWKG</sequence>
<organism evidence="8 9">
    <name type="scientific">Streptomyces yaizuensis</name>
    <dbReference type="NCBI Taxonomy" id="2989713"/>
    <lineage>
        <taxon>Bacteria</taxon>
        <taxon>Bacillati</taxon>
        <taxon>Actinomycetota</taxon>
        <taxon>Actinomycetes</taxon>
        <taxon>Kitasatosporales</taxon>
        <taxon>Streptomycetaceae</taxon>
        <taxon>Streptomyces</taxon>
    </lineage>
</organism>
<feature type="region of interest" description="Disordered" evidence="6">
    <location>
        <begin position="118"/>
        <end position="139"/>
    </location>
</feature>
<dbReference type="EMBL" id="BSBI01000007">
    <property type="protein sequence ID" value="GLF96163.1"/>
    <property type="molecule type" value="Genomic_DNA"/>
</dbReference>
<keyword evidence="3" id="KW-0560">Oxidoreductase</keyword>
<dbReference type="InterPro" id="IPR011251">
    <property type="entry name" value="Luciferase-like_dom"/>
</dbReference>
<evidence type="ECO:0000256" key="1">
    <source>
        <dbReference type="ARBA" id="ARBA00022630"/>
    </source>
</evidence>
<evidence type="ECO:0000313" key="8">
    <source>
        <dbReference type="EMBL" id="GLF96163.1"/>
    </source>
</evidence>
<dbReference type="PANTHER" id="PTHR30011:SF16">
    <property type="entry name" value="C2H2 FINGER DOMAIN TRANSCRIPTION FACTOR (EUROFUNG)-RELATED"/>
    <property type="match status" value="1"/>
</dbReference>
<dbReference type="PIRSF" id="PIRSF000337">
    <property type="entry name" value="NTA_MOA"/>
    <property type="match status" value="1"/>
</dbReference>
<evidence type="ECO:0000256" key="5">
    <source>
        <dbReference type="ARBA" id="ARBA00033748"/>
    </source>
</evidence>
<dbReference type="RefSeq" id="WP_323448203.1">
    <property type="nucleotide sequence ID" value="NZ_BSBI01000007.1"/>
</dbReference>
<dbReference type="PANTHER" id="PTHR30011">
    <property type="entry name" value="ALKANESULFONATE MONOOXYGENASE-RELATED"/>
    <property type="match status" value="1"/>
</dbReference>
<accession>A0ABQ5P0N4</accession>
<reference evidence="8 9" key="1">
    <citation type="submission" date="2022-10" db="EMBL/GenBank/DDBJ databases">
        <title>Draft genome sequence of Streptomyces sp. YSPA8.</title>
        <authorList>
            <person name="Moriuchi R."/>
            <person name="Dohra H."/>
            <person name="Yamamura H."/>
            <person name="Kodani S."/>
        </authorList>
    </citation>
    <scope>NUCLEOTIDE SEQUENCE [LARGE SCALE GENOMIC DNA]</scope>
    <source>
        <strain evidence="8 9">YSPA8</strain>
    </source>
</reference>
<dbReference type="SUPFAM" id="SSF51679">
    <property type="entry name" value="Bacterial luciferase-like"/>
    <property type="match status" value="1"/>
</dbReference>
<dbReference type="InterPro" id="IPR016215">
    <property type="entry name" value="NTA_MOA"/>
</dbReference>
<evidence type="ECO:0000256" key="2">
    <source>
        <dbReference type="ARBA" id="ARBA00022643"/>
    </source>
</evidence>
<dbReference type="InterPro" id="IPR036661">
    <property type="entry name" value="Luciferase-like_sf"/>
</dbReference>
<comment type="similarity">
    <text evidence="5">Belongs to the NtaA/SnaA/DszA monooxygenase family.</text>
</comment>
<evidence type="ECO:0000259" key="7">
    <source>
        <dbReference type="Pfam" id="PF00296"/>
    </source>
</evidence>
<proteinExistence type="inferred from homology"/>
<gene>
    <name evidence="8" type="ORF">SYYSPA8_17720</name>
</gene>
<evidence type="ECO:0000256" key="4">
    <source>
        <dbReference type="ARBA" id="ARBA00023033"/>
    </source>
</evidence>
<keyword evidence="9" id="KW-1185">Reference proteome</keyword>
<dbReference type="Proteomes" id="UP001291653">
    <property type="component" value="Unassembled WGS sequence"/>
</dbReference>
<dbReference type="Pfam" id="PF00296">
    <property type="entry name" value="Bac_luciferase"/>
    <property type="match status" value="1"/>
</dbReference>
<comment type="caution">
    <text evidence="8">The sequence shown here is derived from an EMBL/GenBank/DDBJ whole genome shotgun (WGS) entry which is preliminary data.</text>
</comment>
<keyword evidence="4" id="KW-0503">Monooxygenase</keyword>
<dbReference type="Gene3D" id="3.20.20.30">
    <property type="entry name" value="Luciferase-like domain"/>
    <property type="match status" value="1"/>
</dbReference>
<protein>
    <submittedName>
        <fullName evidence="8">LLM class flavin-dependent oxidoreductase</fullName>
    </submittedName>
</protein>
<name>A0ABQ5P0N4_9ACTN</name>
<feature type="region of interest" description="Disordered" evidence="6">
    <location>
        <begin position="263"/>
        <end position="329"/>
    </location>
</feature>
<evidence type="ECO:0000256" key="3">
    <source>
        <dbReference type="ARBA" id="ARBA00023002"/>
    </source>
</evidence>
<feature type="domain" description="Luciferase-like" evidence="7">
    <location>
        <begin position="18"/>
        <end position="271"/>
    </location>
</feature>
<evidence type="ECO:0000256" key="6">
    <source>
        <dbReference type="SAM" id="MobiDB-lite"/>
    </source>
</evidence>
<keyword evidence="1" id="KW-0285">Flavoprotein</keyword>